<organism evidence="2 3">
    <name type="scientific">Microbacterium schleiferi</name>
    <dbReference type="NCBI Taxonomy" id="69362"/>
    <lineage>
        <taxon>Bacteria</taxon>
        <taxon>Bacillati</taxon>
        <taxon>Actinomycetota</taxon>
        <taxon>Actinomycetes</taxon>
        <taxon>Micrococcales</taxon>
        <taxon>Microbacteriaceae</taxon>
        <taxon>Microbacterium</taxon>
    </lineage>
</organism>
<proteinExistence type="predicted"/>
<dbReference type="EMBL" id="JAZHOV010000002">
    <property type="protein sequence ID" value="MEF2254408.1"/>
    <property type="molecule type" value="Genomic_DNA"/>
</dbReference>
<keyword evidence="1" id="KW-0812">Transmembrane</keyword>
<reference evidence="2 3" key="1">
    <citation type="submission" date="2024-01" db="EMBL/GenBank/DDBJ databases">
        <title>the genome sequence of strain Microbacterium schleiferi NBRC 15075.</title>
        <authorList>
            <person name="Ding Y."/>
            <person name="Zhang G."/>
        </authorList>
    </citation>
    <scope>NUCLEOTIDE SEQUENCE [LARGE SCALE GENOMIC DNA]</scope>
    <source>
        <strain evidence="2 3">NBRC 15075</strain>
    </source>
</reference>
<protein>
    <recommendedName>
        <fullName evidence="4">ABC transporter permease</fullName>
    </recommendedName>
</protein>
<keyword evidence="1" id="KW-1133">Transmembrane helix</keyword>
<evidence type="ECO:0000313" key="3">
    <source>
        <dbReference type="Proteomes" id="UP001351900"/>
    </source>
</evidence>
<dbReference type="RefSeq" id="WP_331790964.1">
    <property type="nucleotide sequence ID" value="NZ_BAAAUO010000005.1"/>
</dbReference>
<comment type="caution">
    <text evidence="2">The sequence shown here is derived from an EMBL/GenBank/DDBJ whole genome shotgun (WGS) entry which is preliminary data.</text>
</comment>
<keyword evidence="3" id="KW-1185">Reference proteome</keyword>
<feature type="transmembrane region" description="Helical" evidence="1">
    <location>
        <begin position="18"/>
        <end position="40"/>
    </location>
</feature>
<feature type="transmembrane region" description="Helical" evidence="1">
    <location>
        <begin position="128"/>
        <end position="156"/>
    </location>
</feature>
<accession>A0ABU7V5I1</accession>
<keyword evidence="1" id="KW-0472">Membrane</keyword>
<evidence type="ECO:0008006" key="4">
    <source>
        <dbReference type="Google" id="ProtNLM"/>
    </source>
</evidence>
<feature type="transmembrane region" description="Helical" evidence="1">
    <location>
        <begin position="55"/>
        <end position="72"/>
    </location>
</feature>
<dbReference type="Proteomes" id="UP001351900">
    <property type="component" value="Unassembled WGS sequence"/>
</dbReference>
<feature type="transmembrane region" description="Helical" evidence="1">
    <location>
        <begin position="163"/>
        <end position="183"/>
    </location>
</feature>
<gene>
    <name evidence="2" type="ORF">V2V91_04550</name>
</gene>
<sequence length="228" mass="24756">MNRVGNVVRMQLVNRQTFIWVPLLVLGGTLAVTLMIWAMLPPAAVKYGGGAQAPMWYFFAVGIMGMTQTFPFSQAMSVTRREFFLGSLLTASLTSAILTVIFVIGGFIEQATNGWGVNGYFFYLDWIWSSGAVVAAALILFMTMTFFVTGFAIATIYKRFGPAILTIILVGLGLVLVGVMWLIGRLNAWGQVFGWIVTQGPEGLAIGLVITLVVLSGIAYGLLRRAIP</sequence>
<name>A0ABU7V5I1_9MICO</name>
<evidence type="ECO:0000313" key="2">
    <source>
        <dbReference type="EMBL" id="MEF2254408.1"/>
    </source>
</evidence>
<feature type="transmembrane region" description="Helical" evidence="1">
    <location>
        <begin position="84"/>
        <end position="108"/>
    </location>
</feature>
<evidence type="ECO:0000256" key="1">
    <source>
        <dbReference type="SAM" id="Phobius"/>
    </source>
</evidence>
<feature type="transmembrane region" description="Helical" evidence="1">
    <location>
        <begin position="203"/>
        <end position="223"/>
    </location>
</feature>